<gene>
    <name evidence="1" type="ORF">SMRZ_LOCUS3650</name>
</gene>
<name>A0A183LIM5_9TREM</name>
<sequence>DAIEIELDIHDSDIDEDQRIALFRRTVPLETKGKHEFRMGVDVKNAALDFPILAFTSASEPPRSSMMLPSISAICECTFNWHGEFCQTPIESKTILSPDIKTIHVTKPLQINQSIRNQTRYIHFNNKINKLSMITTTVTTTTPATTTTTTTTTFQSNSINKIKQMEMRKYNGTVQIVQLKFDNLHNIQNEQLNIDQSNHDTLFTLTTRNTQINLDQSNVSIIGNNSETMKQSDSNINHLSGKKFFYILNLVIWYSVNGIHPLRN</sequence>
<evidence type="ECO:0000313" key="2">
    <source>
        <dbReference type="Proteomes" id="UP000277204"/>
    </source>
</evidence>
<dbReference type="AlphaFoldDB" id="A0A183LIM5"/>
<keyword evidence="2" id="KW-1185">Reference proteome</keyword>
<protein>
    <submittedName>
        <fullName evidence="1">Uncharacterized protein</fullName>
    </submittedName>
</protein>
<evidence type="ECO:0000313" key="1">
    <source>
        <dbReference type="EMBL" id="VDO58754.1"/>
    </source>
</evidence>
<proteinExistence type="predicted"/>
<dbReference type="EMBL" id="UZAI01001073">
    <property type="protein sequence ID" value="VDO58754.1"/>
    <property type="molecule type" value="Genomic_DNA"/>
</dbReference>
<dbReference type="Proteomes" id="UP000277204">
    <property type="component" value="Unassembled WGS sequence"/>
</dbReference>
<organism evidence="1 2">
    <name type="scientific">Schistosoma margrebowiei</name>
    <dbReference type="NCBI Taxonomy" id="48269"/>
    <lineage>
        <taxon>Eukaryota</taxon>
        <taxon>Metazoa</taxon>
        <taxon>Spiralia</taxon>
        <taxon>Lophotrochozoa</taxon>
        <taxon>Platyhelminthes</taxon>
        <taxon>Trematoda</taxon>
        <taxon>Digenea</taxon>
        <taxon>Strigeidida</taxon>
        <taxon>Schistosomatoidea</taxon>
        <taxon>Schistosomatidae</taxon>
        <taxon>Schistosoma</taxon>
    </lineage>
</organism>
<accession>A0A183LIM5</accession>
<reference evidence="1 2" key="1">
    <citation type="submission" date="2018-11" db="EMBL/GenBank/DDBJ databases">
        <authorList>
            <consortium name="Pathogen Informatics"/>
        </authorList>
    </citation>
    <scope>NUCLEOTIDE SEQUENCE [LARGE SCALE GENOMIC DNA]</scope>
    <source>
        <strain evidence="1 2">Zambia</strain>
    </source>
</reference>
<dbReference type="STRING" id="48269.A0A183LIM5"/>
<feature type="non-terminal residue" evidence="1">
    <location>
        <position position="1"/>
    </location>
</feature>